<organism evidence="3 4">
    <name type="scientific">Fontibacter flavus</name>
    <dbReference type="NCBI Taxonomy" id="654838"/>
    <lineage>
        <taxon>Bacteria</taxon>
        <taxon>Pseudomonadati</taxon>
        <taxon>Bacteroidota</taxon>
        <taxon>Cytophagia</taxon>
        <taxon>Cytophagales</taxon>
        <taxon>Cyclobacteriaceae</taxon>
        <taxon>Fontibacter</taxon>
    </lineage>
</organism>
<keyword evidence="4" id="KW-1185">Reference proteome</keyword>
<evidence type="ECO:0000313" key="4">
    <source>
        <dbReference type="Proteomes" id="UP001589797"/>
    </source>
</evidence>
<feature type="region of interest" description="Disordered" evidence="1">
    <location>
        <begin position="1"/>
        <end position="32"/>
    </location>
</feature>
<reference evidence="3 4" key="1">
    <citation type="submission" date="2024-09" db="EMBL/GenBank/DDBJ databases">
        <authorList>
            <person name="Sun Q."/>
            <person name="Mori K."/>
        </authorList>
    </citation>
    <scope>NUCLEOTIDE SEQUENCE [LARGE SCALE GENOMIC DNA]</scope>
    <source>
        <strain evidence="3 4">CCM 7650</strain>
    </source>
</reference>
<feature type="transmembrane region" description="Helical" evidence="2">
    <location>
        <begin position="58"/>
        <end position="75"/>
    </location>
</feature>
<dbReference type="Proteomes" id="UP001589797">
    <property type="component" value="Unassembled WGS sequence"/>
</dbReference>
<comment type="caution">
    <text evidence="3">The sequence shown here is derived from an EMBL/GenBank/DDBJ whole genome shotgun (WGS) entry which is preliminary data.</text>
</comment>
<dbReference type="EMBL" id="JBHLWI010000083">
    <property type="protein sequence ID" value="MFC0264663.1"/>
    <property type="molecule type" value="Genomic_DNA"/>
</dbReference>
<sequence>MIQSSKDNRSIRTSRSMMADNPYLTPNSPILNRNPEHYDEMIAERFDRKEQYNQSNKLVLFIFGVMVVLAISLFFI</sequence>
<evidence type="ECO:0000256" key="1">
    <source>
        <dbReference type="SAM" id="MobiDB-lite"/>
    </source>
</evidence>
<keyword evidence="2" id="KW-1133">Transmembrane helix</keyword>
<keyword evidence="2" id="KW-0812">Transmembrane</keyword>
<accession>A0ABV6FXQ7</accession>
<evidence type="ECO:0000313" key="3">
    <source>
        <dbReference type="EMBL" id="MFC0264663.1"/>
    </source>
</evidence>
<evidence type="ECO:0000256" key="2">
    <source>
        <dbReference type="SAM" id="Phobius"/>
    </source>
</evidence>
<gene>
    <name evidence="3" type="ORF">ACFFIP_18395</name>
</gene>
<proteinExistence type="predicted"/>
<name>A0ABV6FXQ7_9BACT</name>
<feature type="compositionally biased region" description="Basic and acidic residues" evidence="1">
    <location>
        <begin position="1"/>
        <end position="10"/>
    </location>
</feature>
<protein>
    <submittedName>
        <fullName evidence="3">Uncharacterized protein</fullName>
    </submittedName>
</protein>
<keyword evidence="2" id="KW-0472">Membrane</keyword>